<proteinExistence type="predicted"/>
<protein>
    <submittedName>
        <fullName evidence="2">Uncharacterized protein</fullName>
    </submittedName>
</protein>
<name>A0A845QWC8_9CLOT</name>
<feature type="transmembrane region" description="Helical" evidence="1">
    <location>
        <begin position="40"/>
        <end position="60"/>
    </location>
</feature>
<evidence type="ECO:0000313" key="3">
    <source>
        <dbReference type="Proteomes" id="UP000467132"/>
    </source>
</evidence>
<keyword evidence="1" id="KW-1133">Transmembrane helix</keyword>
<dbReference type="OrthoDB" id="1957391at2"/>
<feature type="transmembrane region" description="Helical" evidence="1">
    <location>
        <begin position="81"/>
        <end position="106"/>
    </location>
</feature>
<dbReference type="AlphaFoldDB" id="A0A845QWC8"/>
<accession>A0A845QWC8</accession>
<dbReference type="RefSeq" id="WP_160197072.1">
    <property type="nucleotide sequence ID" value="NZ_QXXA01000007.1"/>
</dbReference>
<dbReference type="Proteomes" id="UP000467132">
    <property type="component" value="Unassembled WGS sequence"/>
</dbReference>
<dbReference type="EMBL" id="QXXA01000007">
    <property type="protein sequence ID" value="NBI06581.1"/>
    <property type="molecule type" value="Genomic_DNA"/>
</dbReference>
<feature type="transmembrane region" description="Helical" evidence="1">
    <location>
        <begin position="12"/>
        <end position="28"/>
    </location>
</feature>
<sequence length="113" mass="13117">MASLFDKKETSALPLLIYTVFLISLMALNNNEKITTIPYVYIAFRVINITFSIYIALNVIMLIKDTFKELQKRTLLETMQIVFIVFLMIVMLFVTIESIIHTASYINKVFKLV</sequence>
<keyword evidence="1" id="KW-0472">Membrane</keyword>
<comment type="caution">
    <text evidence="2">The sequence shown here is derived from an EMBL/GenBank/DDBJ whole genome shotgun (WGS) entry which is preliminary data.</text>
</comment>
<keyword evidence="1" id="KW-0812">Transmembrane</keyword>
<evidence type="ECO:0000313" key="2">
    <source>
        <dbReference type="EMBL" id="NBI06581.1"/>
    </source>
</evidence>
<reference evidence="2 3" key="1">
    <citation type="submission" date="2018-08" db="EMBL/GenBank/DDBJ databases">
        <title>Murine metabolic-syndrome-specific gut microbial biobank.</title>
        <authorList>
            <person name="Liu C."/>
        </authorList>
    </citation>
    <scope>NUCLEOTIDE SEQUENCE [LARGE SCALE GENOMIC DNA]</scope>
    <source>
        <strain evidence="2 3">583</strain>
    </source>
</reference>
<evidence type="ECO:0000256" key="1">
    <source>
        <dbReference type="SAM" id="Phobius"/>
    </source>
</evidence>
<organism evidence="2 3">
    <name type="scientific">Senegalia massiliensis</name>
    <dbReference type="NCBI Taxonomy" id="1720316"/>
    <lineage>
        <taxon>Bacteria</taxon>
        <taxon>Bacillati</taxon>
        <taxon>Bacillota</taxon>
        <taxon>Clostridia</taxon>
        <taxon>Eubacteriales</taxon>
        <taxon>Clostridiaceae</taxon>
        <taxon>Senegalia</taxon>
    </lineage>
</organism>
<gene>
    <name evidence="2" type="ORF">D3Z33_06865</name>
</gene>
<keyword evidence="3" id="KW-1185">Reference proteome</keyword>